<dbReference type="InterPro" id="IPR001995">
    <property type="entry name" value="Peptidase_A2_cat"/>
</dbReference>
<keyword evidence="4" id="KW-0963">Cytoplasm</keyword>
<dbReference type="Pfam" id="PF00240">
    <property type="entry name" value="ubiquitin"/>
    <property type="match status" value="1"/>
</dbReference>
<comment type="similarity">
    <text evidence="2">Belongs to the DDI1 family.</text>
</comment>
<evidence type="ECO:0000259" key="10">
    <source>
        <dbReference type="PROSITE" id="PS50030"/>
    </source>
</evidence>
<dbReference type="Proteomes" id="UP000789524">
    <property type="component" value="Unassembled WGS sequence"/>
</dbReference>
<sequence>MKVTVTTLNDELFVLDVSEDLELENFKAFCEIESGFPAADITLTFNGKPMMHDKKSLKELGVHDGDVIVLLHMVQSSSNLNMNDASQALPSGLANLDFSSIQVPRGAASAASTSMAARNAPVEEDPRIIREMFLANPDQLALLKQNNPRLADALLSGNLDTFASVLREQISARTERQQQRIRMMNSDPFDTEAQRMIAEEIRQKNIEANMEAAMEYNPETFGTVVMLYINCHVNGFPVKAFIDSGAQTTIMSAACAERCNIMRLVDTRWAGIAKGVGVQRIIGRIHMVQMRIEKDFLTTSFSVLEEQPMDMLLGLDMLKRHQCNIDLKRNVLHIGTTGTETPFLPEAELPECARLSGFSEDELVARDDRLVRDKRESKEQSPTSPPATTSGQNAPRMTPGVNTPSLIRPEILATDTFSETDVEEIVALGFTREQAIVELRRFNGDKTQATVALFAKSLNL</sequence>
<dbReference type="PROSITE" id="PS50030">
    <property type="entry name" value="UBA"/>
    <property type="match status" value="1"/>
</dbReference>
<feature type="compositionally biased region" description="Basic and acidic residues" evidence="9">
    <location>
        <begin position="369"/>
        <end position="379"/>
    </location>
</feature>
<organism evidence="13 14">
    <name type="scientific">Danaus chrysippus</name>
    <name type="common">African queen</name>
    <dbReference type="NCBI Taxonomy" id="151541"/>
    <lineage>
        <taxon>Eukaryota</taxon>
        <taxon>Metazoa</taxon>
        <taxon>Ecdysozoa</taxon>
        <taxon>Arthropoda</taxon>
        <taxon>Hexapoda</taxon>
        <taxon>Insecta</taxon>
        <taxon>Pterygota</taxon>
        <taxon>Neoptera</taxon>
        <taxon>Endopterygota</taxon>
        <taxon>Lepidoptera</taxon>
        <taxon>Glossata</taxon>
        <taxon>Ditrysia</taxon>
        <taxon>Papilionoidea</taxon>
        <taxon>Nymphalidae</taxon>
        <taxon>Danainae</taxon>
        <taxon>Danaini</taxon>
        <taxon>Danaina</taxon>
        <taxon>Danaus</taxon>
        <taxon>Anosia</taxon>
    </lineage>
</organism>
<evidence type="ECO:0000256" key="4">
    <source>
        <dbReference type="ARBA" id="ARBA00022490"/>
    </source>
</evidence>
<keyword evidence="5" id="KW-0645">Protease</keyword>
<dbReference type="SUPFAM" id="SSF46934">
    <property type="entry name" value="UBA-like"/>
    <property type="match status" value="1"/>
</dbReference>
<evidence type="ECO:0000256" key="5">
    <source>
        <dbReference type="ARBA" id="ARBA00022670"/>
    </source>
</evidence>
<evidence type="ECO:0000256" key="1">
    <source>
        <dbReference type="ARBA" id="ARBA00004496"/>
    </source>
</evidence>
<dbReference type="PANTHER" id="PTHR15397:SF3">
    <property type="entry name" value="DNA DAMAGE INDUCIBLE 1 HOMOLOG 2"/>
    <property type="match status" value="1"/>
</dbReference>
<comment type="subcellular location">
    <subcellularLocation>
        <location evidence="1">Cytoplasm</location>
    </subcellularLocation>
</comment>
<keyword evidence="6" id="KW-0064">Aspartyl protease</keyword>
<evidence type="ECO:0000256" key="3">
    <source>
        <dbReference type="ARBA" id="ARBA00022448"/>
    </source>
</evidence>
<dbReference type="PROSITE" id="PS50175">
    <property type="entry name" value="ASP_PROT_RETROV"/>
    <property type="match status" value="1"/>
</dbReference>
<dbReference type="InterPro" id="IPR033882">
    <property type="entry name" value="DDI1_N"/>
</dbReference>
<dbReference type="OrthoDB" id="1047367at2759"/>
<evidence type="ECO:0000256" key="9">
    <source>
        <dbReference type="SAM" id="MobiDB-lite"/>
    </source>
</evidence>
<evidence type="ECO:0000313" key="14">
    <source>
        <dbReference type="Proteomes" id="UP000789524"/>
    </source>
</evidence>
<evidence type="ECO:0000256" key="6">
    <source>
        <dbReference type="ARBA" id="ARBA00022750"/>
    </source>
</evidence>
<dbReference type="Gene3D" id="1.10.8.10">
    <property type="entry name" value="DNA helicase RuvA subunit, C-terminal domain"/>
    <property type="match status" value="1"/>
</dbReference>
<dbReference type="PANTHER" id="PTHR15397">
    <property type="entry name" value="SODIUM-GLUCOSE COTRANSPORTER REGULATORY PROTEIN -RELATED"/>
    <property type="match status" value="1"/>
</dbReference>
<dbReference type="Pfam" id="PF09668">
    <property type="entry name" value="Asp_protease"/>
    <property type="match status" value="1"/>
</dbReference>
<dbReference type="FunFam" id="2.40.70.10:FF:000005">
    <property type="entry name" value="DNA damage inducible 1 homolog 2"/>
    <property type="match status" value="1"/>
</dbReference>
<accession>A0A8J2MEH2</accession>
<dbReference type="InterPro" id="IPR057273">
    <property type="entry name" value="Ddi1/2_HDD"/>
</dbReference>
<dbReference type="InterPro" id="IPR019103">
    <property type="entry name" value="Peptidase_aspartic_DDI1-type"/>
</dbReference>
<proteinExistence type="inferred from homology"/>
<dbReference type="Gene3D" id="2.40.70.10">
    <property type="entry name" value="Acid Proteases"/>
    <property type="match status" value="1"/>
</dbReference>
<dbReference type="InterPro" id="IPR009060">
    <property type="entry name" value="UBA-like_sf"/>
</dbReference>
<keyword evidence="7" id="KW-0378">Hydrolase</keyword>
<evidence type="ECO:0000259" key="12">
    <source>
        <dbReference type="PROSITE" id="PS50175"/>
    </source>
</evidence>
<dbReference type="InterPro" id="IPR000626">
    <property type="entry name" value="Ubiquitin-like_dom"/>
</dbReference>
<keyword evidence="8" id="KW-0653">Protein transport</keyword>
<keyword evidence="14" id="KW-1185">Reference proteome</keyword>
<dbReference type="GO" id="GO:0004190">
    <property type="term" value="F:aspartic-type endopeptidase activity"/>
    <property type="evidence" value="ECO:0007669"/>
    <property type="project" value="UniProtKB-KW"/>
</dbReference>
<feature type="domain" description="Peptidase A2" evidence="12">
    <location>
        <begin position="238"/>
        <end position="317"/>
    </location>
</feature>
<feature type="domain" description="Ubiquitin-like" evidence="11">
    <location>
        <begin position="1"/>
        <end position="71"/>
    </location>
</feature>
<evidence type="ECO:0000256" key="7">
    <source>
        <dbReference type="ARBA" id="ARBA00022801"/>
    </source>
</evidence>
<feature type="compositionally biased region" description="Polar residues" evidence="9">
    <location>
        <begin position="380"/>
        <end position="405"/>
    </location>
</feature>
<evidence type="ECO:0000259" key="11">
    <source>
        <dbReference type="PROSITE" id="PS50053"/>
    </source>
</evidence>
<gene>
    <name evidence="13" type="ORF">DCHRY22_LOCUS239</name>
</gene>
<dbReference type="CDD" id="cd05479">
    <property type="entry name" value="RP_DDI"/>
    <property type="match status" value="1"/>
</dbReference>
<feature type="region of interest" description="Disordered" evidence="9">
    <location>
        <begin position="369"/>
        <end position="407"/>
    </location>
</feature>
<evidence type="ECO:0000313" key="13">
    <source>
        <dbReference type="EMBL" id="CAG9557992.1"/>
    </source>
</evidence>
<reference evidence="13" key="1">
    <citation type="submission" date="2021-09" db="EMBL/GenBank/DDBJ databases">
        <authorList>
            <person name="Martin H S."/>
        </authorList>
    </citation>
    <scope>NUCLEOTIDE SEQUENCE</scope>
</reference>
<name>A0A8J2MEH2_9NEOP</name>
<keyword evidence="3" id="KW-0813">Transport</keyword>
<dbReference type="GO" id="GO:0006508">
    <property type="term" value="P:proteolysis"/>
    <property type="evidence" value="ECO:0007669"/>
    <property type="project" value="UniProtKB-KW"/>
</dbReference>
<dbReference type="Gene3D" id="3.10.20.90">
    <property type="entry name" value="Phosphatidylinositol 3-kinase Catalytic Subunit, Chain A, domain 1"/>
    <property type="match status" value="1"/>
</dbReference>
<dbReference type="EMBL" id="CAKASE010000043">
    <property type="protein sequence ID" value="CAG9557992.1"/>
    <property type="molecule type" value="Genomic_DNA"/>
</dbReference>
<dbReference type="GO" id="GO:0015031">
    <property type="term" value="P:protein transport"/>
    <property type="evidence" value="ECO:0007669"/>
    <property type="project" value="UniProtKB-KW"/>
</dbReference>
<dbReference type="GO" id="GO:0005737">
    <property type="term" value="C:cytoplasm"/>
    <property type="evidence" value="ECO:0007669"/>
    <property type="project" value="UniProtKB-SubCell"/>
</dbReference>
<dbReference type="SUPFAM" id="SSF54236">
    <property type="entry name" value="Ubiquitin-like"/>
    <property type="match status" value="1"/>
</dbReference>
<comment type="caution">
    <text evidence="13">The sequence shown here is derived from an EMBL/GenBank/DDBJ whole genome shotgun (WGS) entry which is preliminary data.</text>
</comment>
<dbReference type="Pfam" id="PF24669">
    <property type="entry name" value="Ddi2_HDD"/>
    <property type="match status" value="1"/>
</dbReference>
<feature type="domain" description="UBA" evidence="10">
    <location>
        <begin position="416"/>
        <end position="456"/>
    </location>
</feature>
<protein>
    <submittedName>
        <fullName evidence="13">(African queen) hypothetical protein</fullName>
    </submittedName>
</protein>
<dbReference type="InterPro" id="IPR021109">
    <property type="entry name" value="Peptidase_aspartic_dom_sf"/>
</dbReference>
<dbReference type="InterPro" id="IPR029071">
    <property type="entry name" value="Ubiquitin-like_domsf"/>
</dbReference>
<dbReference type="PROSITE" id="PS50053">
    <property type="entry name" value="UBIQUITIN_2"/>
    <property type="match status" value="1"/>
</dbReference>
<dbReference type="CDD" id="cd01796">
    <property type="entry name" value="Ubl_Ddi1_like"/>
    <property type="match status" value="1"/>
</dbReference>
<evidence type="ECO:0000256" key="8">
    <source>
        <dbReference type="ARBA" id="ARBA00022927"/>
    </source>
</evidence>
<dbReference type="SMART" id="SM00213">
    <property type="entry name" value="UBQ"/>
    <property type="match status" value="1"/>
</dbReference>
<dbReference type="SUPFAM" id="SSF50630">
    <property type="entry name" value="Acid proteases"/>
    <property type="match status" value="1"/>
</dbReference>
<dbReference type="InterPro" id="IPR015940">
    <property type="entry name" value="UBA"/>
</dbReference>
<evidence type="ECO:0000256" key="2">
    <source>
        <dbReference type="ARBA" id="ARBA00009136"/>
    </source>
</evidence>
<dbReference type="AlphaFoldDB" id="A0A8J2MEH2"/>